<name>A0AAD7C7T6_9AGAR</name>
<feature type="domain" description="Transcription regulator Rua1 C-terminal" evidence="2">
    <location>
        <begin position="315"/>
        <end position="439"/>
    </location>
</feature>
<dbReference type="PANTHER" id="PTHR28125:SF2">
    <property type="entry name" value="MEIOTIC EXPRESSION UP-REGULATED PROTEIN 26"/>
    <property type="match status" value="1"/>
</dbReference>
<dbReference type="AlphaFoldDB" id="A0AAD7C7T6"/>
<feature type="region of interest" description="Disordered" evidence="1">
    <location>
        <begin position="215"/>
        <end position="260"/>
    </location>
</feature>
<comment type="caution">
    <text evidence="3">The sequence shown here is derived from an EMBL/GenBank/DDBJ whole genome shotgun (WGS) entry which is preliminary data.</text>
</comment>
<dbReference type="InterPro" id="IPR028012">
    <property type="entry name" value="Rua1_C"/>
</dbReference>
<evidence type="ECO:0000313" key="4">
    <source>
        <dbReference type="Proteomes" id="UP001221142"/>
    </source>
</evidence>
<reference evidence="3" key="1">
    <citation type="submission" date="2023-03" db="EMBL/GenBank/DDBJ databases">
        <title>Massive genome expansion in bonnet fungi (Mycena s.s.) driven by repeated elements and novel gene families across ecological guilds.</title>
        <authorList>
            <consortium name="Lawrence Berkeley National Laboratory"/>
            <person name="Harder C.B."/>
            <person name="Miyauchi S."/>
            <person name="Viragh M."/>
            <person name="Kuo A."/>
            <person name="Thoen E."/>
            <person name="Andreopoulos B."/>
            <person name="Lu D."/>
            <person name="Skrede I."/>
            <person name="Drula E."/>
            <person name="Henrissat B."/>
            <person name="Morin E."/>
            <person name="Kohler A."/>
            <person name="Barry K."/>
            <person name="LaButti K."/>
            <person name="Morin E."/>
            <person name="Salamov A."/>
            <person name="Lipzen A."/>
            <person name="Mereny Z."/>
            <person name="Hegedus B."/>
            <person name="Baldrian P."/>
            <person name="Stursova M."/>
            <person name="Weitz H."/>
            <person name="Taylor A."/>
            <person name="Grigoriev I.V."/>
            <person name="Nagy L.G."/>
            <person name="Martin F."/>
            <person name="Kauserud H."/>
        </authorList>
    </citation>
    <scope>NUCLEOTIDE SEQUENCE</scope>
    <source>
        <strain evidence="3">9284</strain>
    </source>
</reference>
<dbReference type="Pfam" id="PF14616">
    <property type="entry name" value="Rua1_C"/>
    <property type="match status" value="1"/>
</dbReference>
<gene>
    <name evidence="3" type="ORF">FB45DRAFT_900059</name>
</gene>
<proteinExistence type="predicted"/>
<accession>A0AAD7C7T6</accession>
<dbReference type="EMBL" id="JARKIF010000004">
    <property type="protein sequence ID" value="KAJ7641381.1"/>
    <property type="molecule type" value="Genomic_DNA"/>
</dbReference>
<keyword evidence="4" id="KW-1185">Reference proteome</keyword>
<dbReference type="PANTHER" id="PTHR28125">
    <property type="entry name" value="MEIOTIC EXPRESSION UP-REGULATED PROTEIN 26"/>
    <property type="match status" value="1"/>
</dbReference>
<evidence type="ECO:0000313" key="3">
    <source>
        <dbReference type="EMBL" id="KAJ7641381.1"/>
    </source>
</evidence>
<organism evidence="3 4">
    <name type="scientific">Roridomyces roridus</name>
    <dbReference type="NCBI Taxonomy" id="1738132"/>
    <lineage>
        <taxon>Eukaryota</taxon>
        <taxon>Fungi</taxon>
        <taxon>Dikarya</taxon>
        <taxon>Basidiomycota</taxon>
        <taxon>Agaricomycotina</taxon>
        <taxon>Agaricomycetes</taxon>
        <taxon>Agaricomycetidae</taxon>
        <taxon>Agaricales</taxon>
        <taxon>Marasmiineae</taxon>
        <taxon>Mycenaceae</taxon>
        <taxon>Roridomyces</taxon>
    </lineage>
</organism>
<evidence type="ECO:0000259" key="2">
    <source>
        <dbReference type="Pfam" id="PF14616"/>
    </source>
</evidence>
<dbReference type="Proteomes" id="UP001221142">
    <property type="component" value="Unassembled WGS sequence"/>
</dbReference>
<sequence>MSNRENVPALPLNYPESPAWTPSFFNFLPDSPNYSSLNVEQAYTVEAQYPHIRSYDLLPLTSLHLSAASPPQHSIDSGRVDATASARDFSISPRSFKDIGTPFGKDFELSDDWVASGSYISPIIHASRTKPTLRLDSSPVMSYSSSPSANVIPPRHARTSVRSSMISPFKFPLPSSSPMPCPPSVHPSPVSKGEQCLVTPHALLPMSPLTPLTPSPTKIVCAPNPRKRRPVRADSESPTVSSKRVRYSTDDGASHTAPKFTQRTFPPAPFMILPLFPLLYRRFPVSSYFKTSPAESPCVLFGMSHPGGVYNAPRDAFDLYTPRFVKGVGAHKVGLCPVCVEKPERGGEGKKVWLSMKFSSFNYHMQYYHGILASTARPLSPPIEFRVVARPLAKKRERASMQQGKCHKCLHWIDIETVKDVDTIKVKELFWWKHAVACHGVSVLEGEEDVFEEDRVYEALKQRT</sequence>
<evidence type="ECO:0000256" key="1">
    <source>
        <dbReference type="SAM" id="MobiDB-lite"/>
    </source>
</evidence>
<protein>
    <recommendedName>
        <fullName evidence="2">Transcription regulator Rua1 C-terminal domain-containing protein</fullName>
    </recommendedName>
</protein>